<feature type="coiled-coil region" evidence="1">
    <location>
        <begin position="7"/>
        <end position="67"/>
    </location>
</feature>
<evidence type="ECO:0000313" key="2">
    <source>
        <dbReference type="EMBL" id="KAG6467771.1"/>
    </source>
</evidence>
<evidence type="ECO:0000256" key="1">
    <source>
        <dbReference type="SAM" id="Coils"/>
    </source>
</evidence>
<comment type="caution">
    <text evidence="2">The sequence shown here is derived from an EMBL/GenBank/DDBJ whole genome shotgun (WGS) entry which is preliminary data.</text>
</comment>
<keyword evidence="3" id="KW-1185">Reference proteome</keyword>
<reference evidence="2 3" key="1">
    <citation type="submission" date="2020-08" db="EMBL/GenBank/DDBJ databases">
        <title>Plant Genome Project.</title>
        <authorList>
            <person name="Zhang R.-G."/>
        </authorList>
    </citation>
    <scope>NUCLEOTIDE SEQUENCE [LARGE SCALE GENOMIC DNA]</scope>
    <source>
        <tissue evidence="2">Rhizome</tissue>
    </source>
</reference>
<dbReference type="Proteomes" id="UP000734854">
    <property type="component" value="Unassembled WGS sequence"/>
</dbReference>
<organism evidence="2 3">
    <name type="scientific">Zingiber officinale</name>
    <name type="common">Ginger</name>
    <name type="synonym">Amomum zingiber</name>
    <dbReference type="NCBI Taxonomy" id="94328"/>
    <lineage>
        <taxon>Eukaryota</taxon>
        <taxon>Viridiplantae</taxon>
        <taxon>Streptophyta</taxon>
        <taxon>Embryophyta</taxon>
        <taxon>Tracheophyta</taxon>
        <taxon>Spermatophyta</taxon>
        <taxon>Magnoliopsida</taxon>
        <taxon>Liliopsida</taxon>
        <taxon>Zingiberales</taxon>
        <taxon>Zingiberaceae</taxon>
        <taxon>Zingiber</taxon>
    </lineage>
</organism>
<evidence type="ECO:0000313" key="3">
    <source>
        <dbReference type="Proteomes" id="UP000734854"/>
    </source>
</evidence>
<keyword evidence="2" id="KW-0496">Mitochondrion</keyword>
<dbReference type="AlphaFoldDB" id="A0A8J5BYM1"/>
<sequence length="141" mass="16203">MDIAQRLSTIQNEISNLENEKSEREQALGLLWEHPPPLDPQIVGAVMLELRNRISALEERRKLLLVEQKELLVQAANHPRPRSLIFNKNEDINPTRTSHRGMNPDHFDLAQKELAQLGQPTTSQWACEFMSTKGLNRFEAN</sequence>
<protein>
    <submittedName>
        <fullName evidence="2">Uncharacterized protein</fullName>
    </submittedName>
</protein>
<proteinExistence type="predicted"/>
<geneLocation type="mitochondrion" evidence="2"/>
<dbReference type="PANTHER" id="PTHR36344:SF1">
    <property type="entry name" value="RX N-TERMINAL DOMAIN-CONTAINING PROTEIN"/>
    <property type="match status" value="1"/>
</dbReference>
<dbReference type="EMBL" id="JACMSC010000023">
    <property type="protein sequence ID" value="KAG6467771.1"/>
    <property type="molecule type" value="Genomic_DNA"/>
</dbReference>
<accession>A0A8J5BYM1</accession>
<gene>
    <name evidence="2" type="ORF">ZIOFF_074276</name>
</gene>
<keyword evidence="1" id="KW-0175">Coiled coil</keyword>
<dbReference type="PANTHER" id="PTHR36344">
    <property type="entry name" value="RX N-TERMINAL DOMAIN-CONTAINING PROTEIN"/>
    <property type="match status" value="1"/>
</dbReference>
<name>A0A8J5BYM1_ZINOF</name>